<dbReference type="CDD" id="cd07491">
    <property type="entry name" value="Peptidases_S8_7"/>
    <property type="match status" value="1"/>
</dbReference>
<keyword evidence="6" id="KW-0865">Zymogen</keyword>
<accession>A0ABR4JSW2</accession>
<dbReference type="SUPFAM" id="SSF48403">
    <property type="entry name" value="Ankyrin repeat"/>
    <property type="match status" value="1"/>
</dbReference>
<dbReference type="Proteomes" id="UP001610446">
    <property type="component" value="Unassembled WGS sequence"/>
</dbReference>
<feature type="compositionally biased region" description="Basic and acidic residues" evidence="8">
    <location>
        <begin position="952"/>
        <end position="962"/>
    </location>
</feature>
<sequence length="1374" mass="153429">MDNDGDATENTLFGIQTAQVGQESGYHTLNSPKSPEQRRTVTSYHGSVDVYGESLAVVHGRLDEDADQFASLLVFEFRFDGVRWKSRIPWVSILLEFRSSDPETPDPPLVHGFSPQGAYTLLPVEQEEANSREASVNGGVAQMGVSAGITYGWSKSISRTTTNHTRIKGMKICDEYGDAFGVKWTLEENPASKMGVPTYVRTAVLLERKEEVKFEAEVKIEYEIDRKTWKERFFGAKDRNDPILYNPAKPPSCSKKLRSHFDADNLASLSLDDLFDASRFRGQGDSDSEDDTGLSRSSSLPTLQNVLDEVLQTLSDGDGWGKIIPEWKTFLAATTDTSNNNALHLLANIREKNKLTQSFPLIEYLVEVSPALLQGLNDNSDTPLHLAIANRNHRMMKRILSMRKDLDKALACSNGQGKNCIHLAIEKKSRSLERLVTLASAETLSAKDSNRNTPLHTAVQYDLCDQNSLAIIQAIAIKGDAVVRRSEDGDFNRFPNGTKMEQMSPFTYHLWTRERSRDSEKVNGETRPGLDKLQDLKVAMYPKSAMKANISQRRSDSPGRVQTPGFEKAMALKKESTEPRKPPIQMQPKETEAKPAPAPLDGREEFRKISDEIQRFLKKHYLRTRGFEVALEVLQGRDAVTRKEIYLDVSRKAGATLLQVDRMISTLEFEDVLQYIHIPNFPTSKEQQFSKRKSRGEAIDQILQNERLKGVTTVLKIVVEDLEGQPHTDMAIERSLRGKGVEIWDWRKVDMCPEVIQQAAPDVRDLHLYWSGRNVVLRGWSEESGLRRLQNLEQLTIHVLESSESEERTKSNSGAFEKRLRRLFIEDRAHDYVDNSDNENVLRDNLEDSIGALLTRSYAQHPLQLAQESAIFIASETISSVVLNQLLDELPESISRQAHEAKSELSADGDLSAVISPVLDGFVAAILEDIQKQLLKLEETVPGQDAQSISQKELDKRTRPAREHLSKTVDNYLRSNPKVVGELSSRFGRFLARDLRTLQISWDRMSGDNGKQESSQPANGTTQPKTHKWVECMKSFGRVLQTALANSSLVEEIEKKGEPIVVALIDDGVDVDRLLATRNPAPIGGRSFCSQAHNPDQSHPYYDSSRGHGTLMAQQIYRVCPRARLLAVKLKDHDDQETKKRCITPLSAAKAIRCAIQWNVHIISMSWTIRYPGPQHQSGPDFKELAAAVQEAQSKGILLFCSASDQGQDDAPTYPAFKAGAIFKIGGADIDGNLHTQVGGESKVDFIFPGDTMSGDGDDSKTGGLSQGQWFTGSSVATAFAAGLAAVILYCAQIRIALANNPKDRELYTAAFKTLKEHNGMETAFNAIGKSKKYLPVWDVFDRSLKSRRDMDELDFIANIPSILYPDIYSSGSS</sequence>
<dbReference type="InterPro" id="IPR036770">
    <property type="entry name" value="Ankyrin_rpt-contain_sf"/>
</dbReference>
<dbReference type="InterPro" id="IPR050131">
    <property type="entry name" value="Peptidase_S8_subtilisin-like"/>
</dbReference>
<protein>
    <recommendedName>
        <fullName evidence="10">Peptidase S8/S53 domain-containing protein</fullName>
    </recommendedName>
</protein>
<keyword evidence="9" id="KW-0812">Transmembrane</keyword>
<dbReference type="PANTHER" id="PTHR43806">
    <property type="entry name" value="PEPTIDASE S8"/>
    <property type="match status" value="1"/>
</dbReference>
<dbReference type="PROSITE" id="PS51892">
    <property type="entry name" value="SUBTILASE"/>
    <property type="match status" value="1"/>
</dbReference>
<feature type="active site" description="Charge relay system" evidence="7">
    <location>
        <position position="1066"/>
    </location>
</feature>
<feature type="region of interest" description="Disordered" evidence="8">
    <location>
        <begin position="1004"/>
        <end position="1026"/>
    </location>
</feature>
<feature type="region of interest" description="Disordered" evidence="8">
    <location>
        <begin position="941"/>
        <end position="962"/>
    </location>
</feature>
<dbReference type="PRINTS" id="PR00723">
    <property type="entry name" value="SUBTILISIN"/>
</dbReference>
<keyword evidence="2 7" id="KW-0645">Protease</keyword>
<evidence type="ECO:0000313" key="11">
    <source>
        <dbReference type="EMBL" id="KAL2842897.1"/>
    </source>
</evidence>
<feature type="active site" description="Charge relay system" evidence="7">
    <location>
        <position position="1108"/>
    </location>
</feature>
<keyword evidence="12" id="KW-1185">Reference proteome</keyword>
<gene>
    <name evidence="11" type="ORF">BJY01DRAFT_235833</name>
</gene>
<evidence type="ECO:0000256" key="6">
    <source>
        <dbReference type="ARBA" id="ARBA00023145"/>
    </source>
</evidence>
<evidence type="ECO:0000256" key="2">
    <source>
        <dbReference type="ARBA" id="ARBA00022670"/>
    </source>
</evidence>
<dbReference type="Gene3D" id="3.40.50.200">
    <property type="entry name" value="Peptidase S8/S53 domain"/>
    <property type="match status" value="1"/>
</dbReference>
<dbReference type="InterPro" id="IPR036852">
    <property type="entry name" value="Peptidase_S8/S53_dom_sf"/>
</dbReference>
<proteinExistence type="inferred from homology"/>
<dbReference type="Gene3D" id="1.25.40.20">
    <property type="entry name" value="Ankyrin repeat-containing domain"/>
    <property type="match status" value="1"/>
</dbReference>
<feature type="transmembrane region" description="Helical" evidence="9">
    <location>
        <begin position="1270"/>
        <end position="1292"/>
    </location>
</feature>
<dbReference type="InterPro" id="IPR000209">
    <property type="entry name" value="Peptidase_S8/S53_dom"/>
</dbReference>
<evidence type="ECO:0000256" key="8">
    <source>
        <dbReference type="SAM" id="MobiDB-lite"/>
    </source>
</evidence>
<feature type="region of interest" description="Disordered" evidence="8">
    <location>
        <begin position="572"/>
        <end position="601"/>
    </location>
</feature>
<name>A0ABR4JSW2_9EURO</name>
<keyword evidence="9" id="KW-0472">Membrane</keyword>
<dbReference type="InterPro" id="IPR015500">
    <property type="entry name" value="Peptidase_S8_subtilisin-rel"/>
</dbReference>
<keyword evidence="5 7" id="KW-0720">Serine protease</keyword>
<dbReference type="EMBL" id="JBFXLU010000095">
    <property type="protein sequence ID" value="KAL2842897.1"/>
    <property type="molecule type" value="Genomic_DNA"/>
</dbReference>
<comment type="caution">
    <text evidence="11">The sequence shown here is derived from an EMBL/GenBank/DDBJ whole genome shotgun (WGS) entry which is preliminary data.</text>
</comment>
<evidence type="ECO:0000256" key="4">
    <source>
        <dbReference type="ARBA" id="ARBA00022801"/>
    </source>
</evidence>
<comment type="similarity">
    <text evidence="1 7">Belongs to the peptidase S8 family.</text>
</comment>
<organism evidence="11 12">
    <name type="scientific">Aspergillus pseudoustus</name>
    <dbReference type="NCBI Taxonomy" id="1810923"/>
    <lineage>
        <taxon>Eukaryota</taxon>
        <taxon>Fungi</taxon>
        <taxon>Dikarya</taxon>
        <taxon>Ascomycota</taxon>
        <taxon>Pezizomycotina</taxon>
        <taxon>Eurotiomycetes</taxon>
        <taxon>Eurotiomycetidae</taxon>
        <taxon>Eurotiales</taxon>
        <taxon>Aspergillaceae</taxon>
        <taxon>Aspergillus</taxon>
        <taxon>Aspergillus subgen. Nidulantes</taxon>
    </lineage>
</organism>
<feature type="compositionally biased region" description="Basic and acidic residues" evidence="8">
    <location>
        <begin position="572"/>
        <end position="581"/>
    </location>
</feature>
<evidence type="ECO:0000256" key="9">
    <source>
        <dbReference type="SAM" id="Phobius"/>
    </source>
</evidence>
<evidence type="ECO:0000259" key="10">
    <source>
        <dbReference type="Pfam" id="PF00082"/>
    </source>
</evidence>
<keyword evidence="3" id="KW-0732">Signal</keyword>
<dbReference type="SMART" id="SM00248">
    <property type="entry name" value="ANK"/>
    <property type="match status" value="4"/>
</dbReference>
<feature type="compositionally biased region" description="Polar residues" evidence="8">
    <location>
        <begin position="1012"/>
        <end position="1024"/>
    </location>
</feature>
<dbReference type="Pfam" id="PF00082">
    <property type="entry name" value="Peptidase_S8"/>
    <property type="match status" value="1"/>
</dbReference>
<feature type="active site" description="Charge relay system" evidence="7">
    <location>
        <position position="1275"/>
    </location>
</feature>
<evidence type="ECO:0000313" key="12">
    <source>
        <dbReference type="Proteomes" id="UP001610446"/>
    </source>
</evidence>
<dbReference type="PANTHER" id="PTHR43806:SF11">
    <property type="entry name" value="CEREVISIN-RELATED"/>
    <property type="match status" value="1"/>
</dbReference>
<dbReference type="InterPro" id="IPR002110">
    <property type="entry name" value="Ankyrin_rpt"/>
</dbReference>
<keyword evidence="9" id="KW-1133">Transmembrane helix</keyword>
<evidence type="ECO:0000256" key="1">
    <source>
        <dbReference type="ARBA" id="ARBA00011073"/>
    </source>
</evidence>
<evidence type="ECO:0000256" key="5">
    <source>
        <dbReference type="ARBA" id="ARBA00022825"/>
    </source>
</evidence>
<evidence type="ECO:0000256" key="3">
    <source>
        <dbReference type="ARBA" id="ARBA00022729"/>
    </source>
</evidence>
<keyword evidence="4 7" id="KW-0378">Hydrolase</keyword>
<evidence type="ECO:0000256" key="7">
    <source>
        <dbReference type="PROSITE-ProRule" id="PRU01240"/>
    </source>
</evidence>
<feature type="domain" description="Peptidase S8/S53" evidence="10">
    <location>
        <begin position="1059"/>
        <end position="1289"/>
    </location>
</feature>
<dbReference type="SUPFAM" id="SSF52743">
    <property type="entry name" value="Subtilisin-like"/>
    <property type="match status" value="1"/>
</dbReference>
<reference evidence="11 12" key="1">
    <citation type="submission" date="2024-07" db="EMBL/GenBank/DDBJ databases">
        <title>Section-level genome sequencing and comparative genomics of Aspergillus sections Usti and Cavernicolus.</title>
        <authorList>
            <consortium name="Lawrence Berkeley National Laboratory"/>
            <person name="Nybo J.L."/>
            <person name="Vesth T.C."/>
            <person name="Theobald S."/>
            <person name="Frisvad J.C."/>
            <person name="Larsen T.O."/>
            <person name="Kjaerboelling I."/>
            <person name="Rothschild-Mancinelli K."/>
            <person name="Lyhne E.K."/>
            <person name="Kogle M.E."/>
            <person name="Barry K."/>
            <person name="Clum A."/>
            <person name="Na H."/>
            <person name="Ledsgaard L."/>
            <person name="Lin J."/>
            <person name="Lipzen A."/>
            <person name="Kuo A."/>
            <person name="Riley R."/>
            <person name="Mondo S."/>
            <person name="Labutti K."/>
            <person name="Haridas S."/>
            <person name="Pangalinan J."/>
            <person name="Salamov A.A."/>
            <person name="Simmons B.A."/>
            <person name="Magnuson J.K."/>
            <person name="Chen J."/>
            <person name="Drula E."/>
            <person name="Henrissat B."/>
            <person name="Wiebenga A."/>
            <person name="Lubbers R.J."/>
            <person name="Gomes A.C."/>
            <person name="Makela M.R."/>
            <person name="Stajich J."/>
            <person name="Grigoriev I.V."/>
            <person name="Mortensen U.H."/>
            <person name="De Vries R.P."/>
            <person name="Baker S.E."/>
            <person name="Andersen M.R."/>
        </authorList>
    </citation>
    <scope>NUCLEOTIDE SEQUENCE [LARGE SCALE GENOMIC DNA]</scope>
    <source>
        <strain evidence="11 12">CBS 123904</strain>
    </source>
</reference>